<keyword evidence="7 9" id="KW-0472">Membrane</keyword>
<feature type="transmembrane region" description="Helical" evidence="9">
    <location>
        <begin position="102"/>
        <end position="126"/>
    </location>
</feature>
<organism evidence="10 11">
    <name type="scientific">Leifsonia kafniensis</name>
    <dbReference type="NCBI Taxonomy" id="475957"/>
    <lineage>
        <taxon>Bacteria</taxon>
        <taxon>Bacillati</taxon>
        <taxon>Actinomycetota</taxon>
        <taxon>Actinomycetes</taxon>
        <taxon>Micrococcales</taxon>
        <taxon>Microbacteriaceae</taxon>
        <taxon>Leifsonia</taxon>
    </lineage>
</organism>
<comment type="subcellular location">
    <subcellularLocation>
        <location evidence="1">Cell membrane</location>
        <topology evidence="1">Multi-pass membrane protein</topology>
    </subcellularLocation>
</comment>
<dbReference type="CDD" id="cd06579">
    <property type="entry name" value="TM_PBP1_transp_AraH_like"/>
    <property type="match status" value="1"/>
</dbReference>
<feature type="region of interest" description="Disordered" evidence="8">
    <location>
        <begin position="332"/>
        <end position="367"/>
    </location>
</feature>
<evidence type="ECO:0000256" key="9">
    <source>
        <dbReference type="SAM" id="Phobius"/>
    </source>
</evidence>
<keyword evidence="2" id="KW-0813">Transport</keyword>
<sequence length="367" mass="38088">MSSIARLVARDKNLSVLVVMTAVTLIVLITLLGGRFLSAGNLQSMSSQVSEFGFLALAMGLAMLTAGIDLSIVSAAVLAGIVGATVMSGQLVPVTASNSSALMLAGIVAALVTGMLCGLLNGLLIAKLSIPPILATLGTMILFTGVGMVITNGQSVPIAITGFSALGAATVANVPLIFILMVVAYVVVGFVLRRSRFGRRVYLFGENDVALRFSGVRNDRVIILTYLLIGLLVGIAAVIMVSRVNSARVGFGESYLLQAILVVVLAGFDPNGGRGRVISVGLGLILLQSLQSAFTILQFNPYVKNLIWGSMLLLVMIVNYYVARWNPRATAVSSGPGAARSAAKPAPSDAAETHDAADAVVSARRSL</sequence>
<dbReference type="PANTHER" id="PTHR32196:SF21">
    <property type="entry name" value="ABC TRANSPORTER PERMEASE PROTEIN YPHD-RELATED"/>
    <property type="match status" value="1"/>
</dbReference>
<keyword evidence="4" id="KW-0997">Cell inner membrane</keyword>
<feature type="transmembrane region" description="Helical" evidence="9">
    <location>
        <begin position="133"/>
        <end position="151"/>
    </location>
</feature>
<evidence type="ECO:0000313" key="11">
    <source>
        <dbReference type="Proteomes" id="UP001501803"/>
    </source>
</evidence>
<evidence type="ECO:0000256" key="1">
    <source>
        <dbReference type="ARBA" id="ARBA00004651"/>
    </source>
</evidence>
<keyword evidence="3" id="KW-1003">Cell membrane</keyword>
<gene>
    <name evidence="10" type="ORF">GCM10022381_16610</name>
</gene>
<keyword evidence="5 9" id="KW-0812">Transmembrane</keyword>
<dbReference type="Proteomes" id="UP001501803">
    <property type="component" value="Unassembled WGS sequence"/>
</dbReference>
<feature type="transmembrane region" description="Helical" evidence="9">
    <location>
        <begin position="14"/>
        <end position="33"/>
    </location>
</feature>
<feature type="transmembrane region" description="Helical" evidence="9">
    <location>
        <begin position="247"/>
        <end position="268"/>
    </location>
</feature>
<evidence type="ECO:0000256" key="2">
    <source>
        <dbReference type="ARBA" id="ARBA00022448"/>
    </source>
</evidence>
<evidence type="ECO:0000256" key="4">
    <source>
        <dbReference type="ARBA" id="ARBA00022519"/>
    </source>
</evidence>
<feature type="transmembrane region" description="Helical" evidence="9">
    <location>
        <begin position="280"/>
        <end position="299"/>
    </location>
</feature>
<evidence type="ECO:0000256" key="6">
    <source>
        <dbReference type="ARBA" id="ARBA00022989"/>
    </source>
</evidence>
<keyword evidence="6 9" id="KW-1133">Transmembrane helix</keyword>
<feature type="transmembrane region" description="Helical" evidence="9">
    <location>
        <begin position="221"/>
        <end position="241"/>
    </location>
</feature>
<feature type="transmembrane region" description="Helical" evidence="9">
    <location>
        <begin position="54"/>
        <end position="82"/>
    </location>
</feature>
<name>A0ABP7KGR8_9MICO</name>
<evidence type="ECO:0000313" key="10">
    <source>
        <dbReference type="EMBL" id="GAA3874520.1"/>
    </source>
</evidence>
<dbReference type="Pfam" id="PF02653">
    <property type="entry name" value="BPD_transp_2"/>
    <property type="match status" value="1"/>
</dbReference>
<proteinExistence type="predicted"/>
<evidence type="ECO:0000256" key="5">
    <source>
        <dbReference type="ARBA" id="ARBA00022692"/>
    </source>
</evidence>
<dbReference type="InterPro" id="IPR001851">
    <property type="entry name" value="ABC_transp_permease"/>
</dbReference>
<comment type="caution">
    <text evidence="10">The sequence shown here is derived from an EMBL/GenBank/DDBJ whole genome shotgun (WGS) entry which is preliminary data.</text>
</comment>
<dbReference type="EMBL" id="BAABCN010000003">
    <property type="protein sequence ID" value="GAA3874520.1"/>
    <property type="molecule type" value="Genomic_DNA"/>
</dbReference>
<reference evidence="11" key="1">
    <citation type="journal article" date="2019" name="Int. J. Syst. Evol. Microbiol.">
        <title>The Global Catalogue of Microorganisms (GCM) 10K type strain sequencing project: providing services to taxonomists for standard genome sequencing and annotation.</title>
        <authorList>
            <consortium name="The Broad Institute Genomics Platform"/>
            <consortium name="The Broad Institute Genome Sequencing Center for Infectious Disease"/>
            <person name="Wu L."/>
            <person name="Ma J."/>
        </authorList>
    </citation>
    <scope>NUCLEOTIDE SEQUENCE [LARGE SCALE GENOMIC DNA]</scope>
    <source>
        <strain evidence="11">JCM 17021</strain>
    </source>
</reference>
<evidence type="ECO:0000256" key="8">
    <source>
        <dbReference type="SAM" id="MobiDB-lite"/>
    </source>
</evidence>
<protein>
    <recommendedName>
        <fullName evidence="12">ABC transporter permease</fullName>
    </recommendedName>
</protein>
<keyword evidence="11" id="KW-1185">Reference proteome</keyword>
<evidence type="ECO:0008006" key="12">
    <source>
        <dbReference type="Google" id="ProtNLM"/>
    </source>
</evidence>
<accession>A0ABP7KGR8</accession>
<dbReference type="PANTHER" id="PTHR32196">
    <property type="entry name" value="ABC TRANSPORTER PERMEASE PROTEIN YPHD-RELATED-RELATED"/>
    <property type="match status" value="1"/>
</dbReference>
<evidence type="ECO:0000256" key="3">
    <source>
        <dbReference type="ARBA" id="ARBA00022475"/>
    </source>
</evidence>
<feature type="transmembrane region" description="Helical" evidence="9">
    <location>
        <begin position="305"/>
        <end position="323"/>
    </location>
</feature>
<evidence type="ECO:0000256" key="7">
    <source>
        <dbReference type="ARBA" id="ARBA00023136"/>
    </source>
</evidence>
<dbReference type="RefSeq" id="WP_345064743.1">
    <property type="nucleotide sequence ID" value="NZ_BAABCN010000003.1"/>
</dbReference>
<feature type="transmembrane region" description="Helical" evidence="9">
    <location>
        <begin position="171"/>
        <end position="192"/>
    </location>
</feature>